<accession>A0A4Q7ZB49</accession>
<sequence length="190" mass="22167">MDIRRELDSWVRQWRAPMLRFARLHLSHHADAEDAVQETFAAVLMADAATLAGVEPRRYLFGILRNKVMDKLRQRYRSPETQAREDDENLDELLFDSRDHWMRGVTPALWQTPESRTASDQFFKVLDLCVNNLPAKPARVFSMKEFLECDPEEICATLAISKPDYWQCLSRARKQLHLCLNQNGFEGETL</sequence>
<dbReference type="GO" id="GO:0016987">
    <property type="term" value="F:sigma factor activity"/>
    <property type="evidence" value="ECO:0007669"/>
    <property type="project" value="UniProtKB-KW"/>
</dbReference>
<dbReference type="NCBIfam" id="TIGR02937">
    <property type="entry name" value="sigma70-ECF"/>
    <property type="match status" value="1"/>
</dbReference>
<evidence type="ECO:0000259" key="6">
    <source>
        <dbReference type="Pfam" id="PF04542"/>
    </source>
</evidence>
<dbReference type="InterPro" id="IPR013249">
    <property type="entry name" value="RNA_pol_sigma70_r4_t2"/>
</dbReference>
<gene>
    <name evidence="8" type="ORF">EV700_1567</name>
</gene>
<name>A0A4Q7ZB49_9GAMM</name>
<keyword evidence="3" id="KW-0731">Sigma factor</keyword>
<dbReference type="InterPro" id="IPR013325">
    <property type="entry name" value="RNA_pol_sigma_r2"/>
</dbReference>
<dbReference type="Proteomes" id="UP000292423">
    <property type="component" value="Unassembled WGS sequence"/>
</dbReference>
<dbReference type="NCBIfam" id="TIGR02943">
    <property type="entry name" value="Sig70_famx1"/>
    <property type="match status" value="1"/>
</dbReference>
<dbReference type="OrthoDB" id="9782108at2"/>
<evidence type="ECO:0000313" key="9">
    <source>
        <dbReference type="Proteomes" id="UP000292423"/>
    </source>
</evidence>
<evidence type="ECO:0000256" key="5">
    <source>
        <dbReference type="ARBA" id="ARBA00023163"/>
    </source>
</evidence>
<evidence type="ECO:0000256" key="4">
    <source>
        <dbReference type="ARBA" id="ARBA00023125"/>
    </source>
</evidence>
<keyword evidence="9" id="KW-1185">Reference proteome</keyword>
<dbReference type="InterPro" id="IPR039425">
    <property type="entry name" value="RNA_pol_sigma-70-like"/>
</dbReference>
<dbReference type="InterPro" id="IPR014289">
    <property type="entry name" value="RNA_pol_sigma-24-rel"/>
</dbReference>
<evidence type="ECO:0000256" key="3">
    <source>
        <dbReference type="ARBA" id="ARBA00023082"/>
    </source>
</evidence>
<protein>
    <submittedName>
        <fullName evidence="8">RNA polymerase sigma-70 factor (ECF subfamily)</fullName>
    </submittedName>
</protein>
<feature type="domain" description="RNA polymerase sigma-70 region 2" evidence="6">
    <location>
        <begin position="11"/>
        <end position="77"/>
    </location>
</feature>
<dbReference type="InterPro" id="IPR013324">
    <property type="entry name" value="RNA_pol_sigma_r3/r4-like"/>
</dbReference>
<evidence type="ECO:0000256" key="1">
    <source>
        <dbReference type="ARBA" id="ARBA00010641"/>
    </source>
</evidence>
<dbReference type="InterPro" id="IPR014284">
    <property type="entry name" value="RNA_pol_sigma-70_dom"/>
</dbReference>
<dbReference type="Gene3D" id="1.10.10.10">
    <property type="entry name" value="Winged helix-like DNA-binding domain superfamily/Winged helix DNA-binding domain"/>
    <property type="match status" value="1"/>
</dbReference>
<dbReference type="RefSeq" id="WP_130412432.1">
    <property type="nucleotide sequence ID" value="NZ_SHKX01000011.1"/>
</dbReference>
<proteinExistence type="inferred from homology"/>
<comment type="caution">
    <text evidence="8">The sequence shown here is derived from an EMBL/GenBank/DDBJ whole genome shotgun (WGS) entry which is preliminary data.</text>
</comment>
<dbReference type="InterPro" id="IPR007627">
    <property type="entry name" value="RNA_pol_sigma70_r2"/>
</dbReference>
<dbReference type="Pfam" id="PF04542">
    <property type="entry name" value="Sigma70_r2"/>
    <property type="match status" value="1"/>
</dbReference>
<dbReference type="PANTHER" id="PTHR43133">
    <property type="entry name" value="RNA POLYMERASE ECF-TYPE SIGMA FACTO"/>
    <property type="match status" value="1"/>
</dbReference>
<keyword evidence="5" id="KW-0804">Transcription</keyword>
<reference evidence="8 9" key="1">
    <citation type="submission" date="2019-02" db="EMBL/GenBank/DDBJ databases">
        <title>Genomic Encyclopedia of Type Strains, Phase IV (KMG-IV): sequencing the most valuable type-strain genomes for metagenomic binning, comparative biology and taxonomic classification.</title>
        <authorList>
            <person name="Goeker M."/>
        </authorList>
    </citation>
    <scope>NUCLEOTIDE SEQUENCE [LARGE SCALE GENOMIC DNA]</scope>
    <source>
        <strain evidence="8 9">DSM 105135</strain>
    </source>
</reference>
<keyword evidence="4" id="KW-0238">DNA-binding</keyword>
<evidence type="ECO:0000256" key="2">
    <source>
        <dbReference type="ARBA" id="ARBA00023015"/>
    </source>
</evidence>
<feature type="domain" description="RNA polymerase sigma factor 70 region 4 type 2" evidence="7">
    <location>
        <begin position="126"/>
        <end position="176"/>
    </location>
</feature>
<dbReference type="GO" id="GO:0003677">
    <property type="term" value="F:DNA binding"/>
    <property type="evidence" value="ECO:0007669"/>
    <property type="project" value="UniProtKB-KW"/>
</dbReference>
<evidence type="ECO:0000313" key="8">
    <source>
        <dbReference type="EMBL" id="RZU47173.1"/>
    </source>
</evidence>
<dbReference type="EMBL" id="SHKX01000011">
    <property type="protein sequence ID" value="RZU47173.1"/>
    <property type="molecule type" value="Genomic_DNA"/>
</dbReference>
<dbReference type="Gene3D" id="1.10.1740.10">
    <property type="match status" value="1"/>
</dbReference>
<comment type="similarity">
    <text evidence="1">Belongs to the sigma-70 factor family. ECF subfamily.</text>
</comment>
<dbReference type="InterPro" id="IPR036388">
    <property type="entry name" value="WH-like_DNA-bd_sf"/>
</dbReference>
<dbReference type="AlphaFoldDB" id="A0A4Q7ZB49"/>
<dbReference type="GO" id="GO:0006352">
    <property type="term" value="P:DNA-templated transcription initiation"/>
    <property type="evidence" value="ECO:0007669"/>
    <property type="project" value="InterPro"/>
</dbReference>
<evidence type="ECO:0000259" key="7">
    <source>
        <dbReference type="Pfam" id="PF08281"/>
    </source>
</evidence>
<dbReference type="SUPFAM" id="SSF88946">
    <property type="entry name" value="Sigma2 domain of RNA polymerase sigma factors"/>
    <property type="match status" value="1"/>
</dbReference>
<dbReference type="Pfam" id="PF08281">
    <property type="entry name" value="Sigma70_r4_2"/>
    <property type="match status" value="1"/>
</dbReference>
<organism evidence="8 9">
    <name type="scientific">Fluviicoccus keumensis</name>
    <dbReference type="NCBI Taxonomy" id="1435465"/>
    <lineage>
        <taxon>Bacteria</taxon>
        <taxon>Pseudomonadati</taxon>
        <taxon>Pseudomonadota</taxon>
        <taxon>Gammaproteobacteria</taxon>
        <taxon>Moraxellales</taxon>
        <taxon>Moraxellaceae</taxon>
        <taxon>Fluviicoccus</taxon>
    </lineage>
</organism>
<dbReference type="SUPFAM" id="SSF88659">
    <property type="entry name" value="Sigma3 and sigma4 domains of RNA polymerase sigma factors"/>
    <property type="match status" value="1"/>
</dbReference>
<dbReference type="PANTHER" id="PTHR43133:SF8">
    <property type="entry name" value="RNA POLYMERASE SIGMA FACTOR HI_1459-RELATED"/>
    <property type="match status" value="1"/>
</dbReference>
<keyword evidence="2" id="KW-0805">Transcription regulation</keyword>